<evidence type="ECO:0000313" key="4">
    <source>
        <dbReference type="EMBL" id="BAI61749.1"/>
    </source>
</evidence>
<dbReference type="eggNOG" id="arCOG02366">
    <property type="taxonomic scope" value="Archaea"/>
</dbReference>
<evidence type="ECO:0000259" key="2">
    <source>
        <dbReference type="PROSITE" id="PS50112"/>
    </source>
</evidence>
<organism evidence="4 5">
    <name type="scientific">Methanocella paludicola (strain DSM 17711 / JCM 13418 / NBRC 101707 / SANAE)</name>
    <dbReference type="NCBI Taxonomy" id="304371"/>
    <lineage>
        <taxon>Archaea</taxon>
        <taxon>Methanobacteriati</taxon>
        <taxon>Methanobacteriota</taxon>
        <taxon>Stenosarchaea group</taxon>
        <taxon>Methanomicrobia</taxon>
        <taxon>Methanocellales</taxon>
        <taxon>Methanocellaceae</taxon>
        <taxon>Methanocella</taxon>
    </lineage>
</organism>
<dbReference type="STRING" id="304371.MCP_1677"/>
<dbReference type="eggNOG" id="arCOG06192">
    <property type="taxonomic scope" value="Archaea"/>
</dbReference>
<evidence type="ECO:0000256" key="1">
    <source>
        <dbReference type="SAM" id="Coils"/>
    </source>
</evidence>
<proteinExistence type="predicted"/>
<dbReference type="SUPFAM" id="SSF55785">
    <property type="entry name" value="PYP-like sensor domain (PAS domain)"/>
    <property type="match status" value="2"/>
</dbReference>
<reference evidence="4 5" key="2">
    <citation type="journal article" date="2008" name="Int. J. Syst. Evol. Microbiol.">
        <title>Methanocella paludicola gen. nov., sp. nov., a methane-producing archaeon, the first isolate of the lineage 'Rice Cluster I', and proposal of the new archaeal order Methanocellales ord. nov.</title>
        <authorList>
            <person name="Sakai S."/>
            <person name="Imachi H."/>
            <person name="Hanada S."/>
            <person name="Ohashi A."/>
            <person name="Harada H."/>
            <person name="Kamagata Y."/>
        </authorList>
    </citation>
    <scope>NUCLEOTIDE SEQUENCE [LARGE SCALE GENOMIC DNA]</scope>
    <source>
        <strain evidence="5">DSM 17711 / JCM 13418 / NBRC 101707 / SANAE</strain>
    </source>
</reference>
<dbReference type="KEGG" id="mpd:MCP_1677"/>
<dbReference type="SMART" id="SM00086">
    <property type="entry name" value="PAC"/>
    <property type="match status" value="1"/>
</dbReference>
<dbReference type="InterPro" id="IPR000014">
    <property type="entry name" value="PAS"/>
</dbReference>
<dbReference type="Proteomes" id="UP000001882">
    <property type="component" value="Chromosome"/>
</dbReference>
<keyword evidence="1" id="KW-0175">Coiled coil</keyword>
<dbReference type="Pfam" id="PF08448">
    <property type="entry name" value="PAS_4"/>
    <property type="match status" value="1"/>
</dbReference>
<dbReference type="PANTHER" id="PTHR44757:SF2">
    <property type="entry name" value="BIOFILM ARCHITECTURE MAINTENANCE PROTEIN MBAA"/>
    <property type="match status" value="1"/>
</dbReference>
<dbReference type="InterPro" id="IPR001610">
    <property type="entry name" value="PAC"/>
</dbReference>
<feature type="coiled-coil region" evidence="1">
    <location>
        <begin position="509"/>
        <end position="536"/>
    </location>
</feature>
<dbReference type="PROSITE" id="PS50112">
    <property type="entry name" value="PAS"/>
    <property type="match status" value="2"/>
</dbReference>
<reference evidence="5" key="3">
    <citation type="journal article" date="2011" name="PLoS ONE">
        <title>Genome sequence of a mesophilic hydrogenotrophic methanogen Methanocella paludicola, the first cultivated representative of the order Methanocellales.</title>
        <authorList>
            <person name="Sakai S."/>
            <person name="Takaki Y."/>
            <person name="Shimamura S."/>
            <person name="Sekine M."/>
            <person name="Tajima T."/>
            <person name="Kosugi H."/>
            <person name="Ichikawa N."/>
            <person name="Tasumi E."/>
            <person name="Hiraki A.T."/>
            <person name="Shimizu A."/>
            <person name="Kato Y."/>
            <person name="Nishiko R."/>
            <person name="Mori K."/>
            <person name="Fujita N."/>
            <person name="Imachi H."/>
            <person name="Takai K."/>
        </authorList>
    </citation>
    <scope>NUCLEOTIDE SEQUENCE [LARGE SCALE GENOMIC DNA]</scope>
    <source>
        <strain evidence="5">DSM 17711 / JCM 13418 / NBRC 101707 / SANAE</strain>
    </source>
</reference>
<dbReference type="CDD" id="cd00130">
    <property type="entry name" value="PAS"/>
    <property type="match status" value="2"/>
</dbReference>
<dbReference type="eggNOG" id="arCOG06918">
    <property type="taxonomic scope" value="Archaea"/>
</dbReference>
<evidence type="ECO:0000259" key="3">
    <source>
        <dbReference type="PROSITE" id="PS50113"/>
    </source>
</evidence>
<dbReference type="PROSITE" id="PS50113">
    <property type="entry name" value="PAC"/>
    <property type="match status" value="1"/>
</dbReference>
<dbReference type="Gene3D" id="3.30.450.20">
    <property type="entry name" value="PAS domain"/>
    <property type="match status" value="2"/>
</dbReference>
<feature type="domain" description="PAC" evidence="3">
    <location>
        <begin position="216"/>
        <end position="268"/>
    </location>
</feature>
<dbReference type="EMBL" id="AP011532">
    <property type="protein sequence ID" value="BAI61749.1"/>
    <property type="molecule type" value="Genomic_DNA"/>
</dbReference>
<dbReference type="NCBIfam" id="TIGR00229">
    <property type="entry name" value="sensory_box"/>
    <property type="match status" value="2"/>
</dbReference>
<sequence length="538" mass="62237">MPQSEVKDPILHQLGERIKELTALHTTAKVFQKRNTLPELLQEVVSIIPPAWQYPEAAAARIVLNGMEFKTNNFRETRWKQSASFITTDGKNGVIDVYYLEEKPPESEGPFLAEERNLINSLAEMLKIYMDKKLVEDALLESEERFRTTFEHAAVGITHVGLDGRFIRANRKFCDIIGYDCKQVIGKQFQDITCRYDVETEAEYKDKLLQGRIHTYSIEKRDIRQDGTPVWVNQTVSLVREPSGEPKYFIFVMEDISDRKRAEQERKKLLHDMGERIKELTAMYRAMEIVQQEKPVRELLQEIVETLPDAWQYPDVTAARIMFEGHEYKTADFVKTEWSQVASFHTYDARDGLIEVVYLEDRPPEAEGPFLTEERDLINSLAQILRSFLNHKMAEDALAESEKLYRTLAEAAHDMVYIIDESERLVYLNDYARDIIGEDPHEFIGKRARGLYPPETAERHESSERHVWATGEPVYFEEFTEFPSRSLWTATWLVPVKGKNGGTTSLMGIVRDIDARKRAEEAIVNAEKEISKCKKTPS</sequence>
<dbReference type="Pfam" id="PF13426">
    <property type="entry name" value="PAS_9"/>
    <property type="match status" value="1"/>
</dbReference>
<feature type="domain" description="PAS" evidence="2">
    <location>
        <begin position="142"/>
        <end position="212"/>
    </location>
</feature>
<keyword evidence="5" id="KW-1185">Reference proteome</keyword>
<dbReference type="InParanoid" id="D1YZ77"/>
<dbReference type="SMART" id="SM00091">
    <property type="entry name" value="PAS"/>
    <property type="match status" value="2"/>
</dbReference>
<protein>
    <submittedName>
        <fullName evidence="4">Signaling protein</fullName>
    </submittedName>
</protein>
<evidence type="ECO:0000313" key="5">
    <source>
        <dbReference type="Proteomes" id="UP000001882"/>
    </source>
</evidence>
<feature type="domain" description="PAS" evidence="2">
    <location>
        <begin position="401"/>
        <end position="471"/>
    </location>
</feature>
<reference evidence="4 5" key="1">
    <citation type="journal article" date="2007" name="Appl. Environ. Microbiol.">
        <title>Isolation of key methanogens for global methane emission from rice paddy fields: a novel isolate affiliated with the clone cluster rice cluster I.</title>
        <authorList>
            <person name="Sakai S."/>
            <person name="Imachi H."/>
            <person name="Sekiguchi Y."/>
            <person name="Ohashi A."/>
            <person name="Harada H."/>
            <person name="Kamagata Y."/>
        </authorList>
    </citation>
    <scope>NUCLEOTIDE SEQUENCE [LARGE SCALE GENOMIC DNA]</scope>
    <source>
        <strain evidence="5">DSM 17711 / JCM 13418 / NBRC 101707 / SANAE</strain>
    </source>
</reference>
<dbReference type="InterPro" id="IPR000700">
    <property type="entry name" value="PAS-assoc_C"/>
</dbReference>
<dbReference type="InterPro" id="IPR052155">
    <property type="entry name" value="Biofilm_reg_signaling"/>
</dbReference>
<dbReference type="InterPro" id="IPR035965">
    <property type="entry name" value="PAS-like_dom_sf"/>
</dbReference>
<accession>D1YZ77</accession>
<gene>
    <name evidence="4" type="ordered locus">MCP_1677</name>
</gene>
<dbReference type="InterPro" id="IPR013656">
    <property type="entry name" value="PAS_4"/>
</dbReference>
<dbReference type="AlphaFoldDB" id="D1YZ77"/>
<name>D1YZ77_METPS</name>
<dbReference type="PANTHER" id="PTHR44757">
    <property type="entry name" value="DIGUANYLATE CYCLASE DGCP"/>
    <property type="match status" value="1"/>
</dbReference>